<reference evidence="2 3" key="1">
    <citation type="journal article" date="2014" name="Genome Announc.">
        <title>Genome Sequence and Methylome of Soil Bacterium Gemmatirosa kalamazoonensis KBS708T, a Member of the Rarely Cultivated Gemmatimonadetes Phylum.</title>
        <authorList>
            <person name="Debruyn J.M."/>
            <person name="Radosevich M."/>
            <person name="Wommack K.E."/>
            <person name="Polson S.W."/>
            <person name="Hauser L.J."/>
            <person name="Fawaz M.N."/>
            <person name="Korlach J."/>
            <person name="Tsai Y.C."/>
        </authorList>
    </citation>
    <scope>NUCLEOTIDE SEQUENCE [LARGE SCALE GENOMIC DNA]</scope>
    <source>
        <strain evidence="2 3">KBS708</strain>
        <plasmid evidence="3">Plasmid 2</plasmid>
    </source>
</reference>
<gene>
    <name evidence="2" type="ORF">J421_6129</name>
</gene>
<keyword evidence="2" id="KW-0808">Transferase</keyword>
<dbReference type="CDD" id="cd05154">
    <property type="entry name" value="ACAD10_11_N-like"/>
    <property type="match status" value="1"/>
</dbReference>
<dbReference type="SUPFAM" id="SSF56112">
    <property type="entry name" value="Protein kinase-like (PK-like)"/>
    <property type="match status" value="1"/>
</dbReference>
<dbReference type="InterPro" id="IPR041726">
    <property type="entry name" value="ACAD10_11_N"/>
</dbReference>
<keyword evidence="3" id="KW-1185">Reference proteome</keyword>
<dbReference type="InterPro" id="IPR002575">
    <property type="entry name" value="Aminoglycoside_PTrfase"/>
</dbReference>
<proteinExistence type="predicted"/>
<dbReference type="HOGENOM" id="CLU_007526_0_0_0"/>
<keyword evidence="2" id="KW-0614">Plasmid</keyword>
<dbReference type="InterPro" id="IPR011009">
    <property type="entry name" value="Kinase-like_dom_sf"/>
</dbReference>
<geneLocation type="plasmid" evidence="2 3">
    <name>2</name>
</geneLocation>
<feature type="domain" description="Aminoglycoside phosphotransferase" evidence="1">
    <location>
        <begin position="30"/>
        <end position="254"/>
    </location>
</feature>
<dbReference type="EMBL" id="CP007130">
    <property type="protein sequence ID" value="AHG93664.1"/>
    <property type="molecule type" value="Genomic_DNA"/>
</dbReference>
<dbReference type="Pfam" id="PF01636">
    <property type="entry name" value="APH"/>
    <property type="match status" value="1"/>
</dbReference>
<dbReference type="PATRIC" id="fig|861299.3.peg.6187"/>
<dbReference type="Proteomes" id="UP000019151">
    <property type="component" value="Plasmid 2"/>
</dbReference>
<evidence type="ECO:0000313" key="2">
    <source>
        <dbReference type="EMBL" id="AHG93664.1"/>
    </source>
</evidence>
<dbReference type="PANTHER" id="PTHR47829">
    <property type="entry name" value="HYDROLASE, PUTATIVE (AFU_ORTHOLOGUE AFUA_1G12880)-RELATED"/>
    <property type="match status" value="1"/>
</dbReference>
<dbReference type="RefSeq" id="WP_104023537.1">
    <property type="nucleotide sequence ID" value="NZ_CP007130.1"/>
</dbReference>
<dbReference type="eggNOG" id="COG3173">
    <property type="taxonomic scope" value="Bacteria"/>
</dbReference>
<evidence type="ECO:0000259" key="1">
    <source>
        <dbReference type="Pfam" id="PF01636"/>
    </source>
</evidence>
<evidence type="ECO:0000313" key="3">
    <source>
        <dbReference type="Proteomes" id="UP000019151"/>
    </source>
</evidence>
<sequence>MDATITPRDPLDLDALGAWLAAHGLVGELEVEQFPGGFSNLTYLVRAGDRELVLRRPPIGADVKGGHDVLREHRVLERLSARWPKAPRPVLACDDATVLGGPFYLMERVRGTILRGVPQDPPAPATMRELSGRLVDGLAELHAIDPREAGLSDLGKPEGYVQRQVRGWAERWRRARTDDVPDMDRVAAWLDAHRPGESRAAVVHNDFKYDNVVLDPDDATRIVAVLDWEMATLGDPLLDLGTSLAYWTDADDPPDLLGASLHNPTSLPGNLSRAEVVARYESASGRPVTDAPFHFAFGLFKVGVIAQQIYARHRRGLTSDPRFAALIDAVRGVSWLATRAIELGRVDRLR</sequence>
<name>W0RRQ2_9BACT</name>
<organism evidence="2 3">
    <name type="scientific">Gemmatirosa kalamazoonensis</name>
    <dbReference type="NCBI Taxonomy" id="861299"/>
    <lineage>
        <taxon>Bacteria</taxon>
        <taxon>Pseudomonadati</taxon>
        <taxon>Gemmatimonadota</taxon>
        <taxon>Gemmatimonadia</taxon>
        <taxon>Gemmatimonadales</taxon>
        <taxon>Gemmatimonadaceae</taxon>
        <taxon>Gemmatirosa</taxon>
    </lineage>
</organism>
<accession>W0RRQ2</accession>
<protein>
    <submittedName>
        <fullName evidence="2">Aminoglycoside phosphotransferase</fullName>
    </submittedName>
</protein>
<dbReference type="KEGG" id="gba:J421_6129"/>
<dbReference type="InterPro" id="IPR052898">
    <property type="entry name" value="ACAD10-like"/>
</dbReference>
<dbReference type="PANTHER" id="PTHR47829:SF1">
    <property type="entry name" value="HAD FAMILY PHOSPHATASE"/>
    <property type="match status" value="1"/>
</dbReference>
<dbReference type="InParanoid" id="W0RRQ2"/>
<dbReference type="GO" id="GO:0016740">
    <property type="term" value="F:transferase activity"/>
    <property type="evidence" value="ECO:0007669"/>
    <property type="project" value="UniProtKB-KW"/>
</dbReference>
<dbReference type="AlphaFoldDB" id="W0RRQ2"/>
<dbReference type="Gene3D" id="3.30.200.20">
    <property type="entry name" value="Phosphorylase Kinase, domain 1"/>
    <property type="match status" value="1"/>
</dbReference>
<dbReference type="Gene3D" id="3.90.1200.10">
    <property type="match status" value="1"/>
</dbReference>
<dbReference type="OrthoDB" id="3806873at2"/>